<dbReference type="WBParaSite" id="RSKR_0000427000.1">
    <property type="protein sequence ID" value="RSKR_0000427000.1"/>
    <property type="gene ID" value="RSKR_0000427000"/>
</dbReference>
<sequence>MFRKLLVPTIRAVQVAVRPKTSVIGSRFVAVIEQKRYSQVENFGPFTPPKQLTFKEVETRVLKAIKSWDRFPQDKGQKLTLDAKFEEDLGIDSLDHVEIIMSLEDEFGFEIQQEDAEKLKSPRDVFKFICEREDVFE</sequence>
<evidence type="ECO:0000313" key="2">
    <source>
        <dbReference type="WBParaSite" id="RSKR_0000427000.1"/>
    </source>
</evidence>
<name>A0AC35TUH7_9BILA</name>
<proteinExistence type="predicted"/>
<evidence type="ECO:0000313" key="1">
    <source>
        <dbReference type="Proteomes" id="UP000095286"/>
    </source>
</evidence>
<accession>A0AC35TUH7</accession>
<dbReference type="Proteomes" id="UP000095286">
    <property type="component" value="Unplaced"/>
</dbReference>
<protein>
    <submittedName>
        <fullName evidence="2">Acyl carrier protein</fullName>
    </submittedName>
</protein>
<organism evidence="1 2">
    <name type="scientific">Rhabditophanes sp. KR3021</name>
    <dbReference type="NCBI Taxonomy" id="114890"/>
    <lineage>
        <taxon>Eukaryota</taxon>
        <taxon>Metazoa</taxon>
        <taxon>Ecdysozoa</taxon>
        <taxon>Nematoda</taxon>
        <taxon>Chromadorea</taxon>
        <taxon>Rhabditida</taxon>
        <taxon>Tylenchina</taxon>
        <taxon>Panagrolaimomorpha</taxon>
        <taxon>Strongyloidoidea</taxon>
        <taxon>Alloionematidae</taxon>
        <taxon>Rhabditophanes</taxon>
    </lineage>
</organism>
<reference evidence="2" key="1">
    <citation type="submission" date="2016-11" db="UniProtKB">
        <authorList>
            <consortium name="WormBaseParasite"/>
        </authorList>
    </citation>
    <scope>IDENTIFICATION</scope>
    <source>
        <strain evidence="2">KR3021</strain>
    </source>
</reference>